<keyword evidence="1" id="KW-0479">Metal-binding</keyword>
<feature type="compositionally biased region" description="Low complexity" evidence="5">
    <location>
        <begin position="151"/>
        <end position="168"/>
    </location>
</feature>
<dbReference type="OrthoDB" id="5588846at2759"/>
<dbReference type="GO" id="GO:0008270">
    <property type="term" value="F:zinc ion binding"/>
    <property type="evidence" value="ECO:0007669"/>
    <property type="project" value="UniProtKB-KW"/>
</dbReference>
<dbReference type="OMA" id="CIRCLIV"/>
<feature type="compositionally biased region" description="Low complexity" evidence="5">
    <location>
        <begin position="119"/>
        <end position="136"/>
    </location>
</feature>
<dbReference type="InterPro" id="IPR001841">
    <property type="entry name" value="Znf_RING"/>
</dbReference>
<dbReference type="STRING" id="1076935.U4LFE5"/>
<evidence type="ECO:0000256" key="4">
    <source>
        <dbReference type="PROSITE-ProRule" id="PRU00175"/>
    </source>
</evidence>
<feature type="domain" description="RING-type" evidence="6">
    <location>
        <begin position="387"/>
        <end position="426"/>
    </location>
</feature>
<dbReference type="SUPFAM" id="SSF57850">
    <property type="entry name" value="RING/U-box"/>
    <property type="match status" value="1"/>
</dbReference>
<sequence length="496" mass="55812">MKFAHTYHDNLALYPSDWQAASIQYRQLKKCIKRVSRELTELGLDVETLKNHLAESEASASGLQYMFDGTVQSIQPKLILRVHNQHNKRDISLALSGETRVALASLLAQRAQPEICCKPTTSSHSSPHTRSSSLLSVPTLSNDADTCSIRSSSSCSSQSSSTSSTSHAAESEPETSETKIEIPLTSDIEFFSSLTTELTSVESVQTVARSTIETEILSLGKAVTVVSSPTIRPNALSAYSKSDLYAWREIFRLYLDMGIFFSPFEKDAHKERTPEDAKARLEKFQTIMKQKNLGGKFKHRTSEQLLFQFITVNEEMYKVFHFDHINKEAMRKILKKFDKRTALGATVAFPEFVRGTPFLANNLARALCSVMQADLVEIIPQLDDYLCPVCSGLAIKPVRLSCSHVYCVRCLVKLQRERKRFCPLCRGDHVLTADAGNLDTGLLNFLRTYFPKEAKEKQRENEEEVIREQWRNVHMRHAQTTQSVNQVAGGESCVVM</sequence>
<evidence type="ECO:0000256" key="1">
    <source>
        <dbReference type="ARBA" id="ARBA00022723"/>
    </source>
</evidence>
<protein>
    <submittedName>
        <fullName evidence="8">Similar to Uncharacterized RING finger protein C6B12.07c acc. no. O14212</fullName>
    </submittedName>
</protein>
<keyword evidence="9" id="KW-1185">Reference proteome</keyword>
<dbReference type="Gene3D" id="3.30.40.10">
    <property type="entry name" value="Zinc/RING finger domain, C3HC4 (zinc finger)"/>
    <property type="match status" value="1"/>
</dbReference>
<gene>
    <name evidence="8" type="ORF">PCON_13297</name>
</gene>
<dbReference type="Pfam" id="PF03105">
    <property type="entry name" value="SPX"/>
    <property type="match status" value="1"/>
</dbReference>
<evidence type="ECO:0000256" key="5">
    <source>
        <dbReference type="SAM" id="MobiDB-lite"/>
    </source>
</evidence>
<dbReference type="EMBL" id="HF935887">
    <property type="protein sequence ID" value="CCX13704.1"/>
    <property type="molecule type" value="Genomic_DNA"/>
</dbReference>
<dbReference type="PANTHER" id="PTHR23327:SF51">
    <property type="entry name" value="TRANSCRIPTIONAL REGULATOR OF YEAST FORM ADHERENCE 3"/>
    <property type="match status" value="1"/>
</dbReference>
<dbReference type="PROSITE" id="PS50089">
    <property type="entry name" value="ZF_RING_2"/>
    <property type="match status" value="1"/>
</dbReference>
<evidence type="ECO:0000256" key="3">
    <source>
        <dbReference type="ARBA" id="ARBA00022833"/>
    </source>
</evidence>
<accession>U4LFE5</accession>
<name>U4LFE5_PYROM</name>
<dbReference type="InterPro" id="IPR004331">
    <property type="entry name" value="SPX_dom"/>
</dbReference>
<dbReference type="PROSITE" id="PS51382">
    <property type="entry name" value="SPX"/>
    <property type="match status" value="1"/>
</dbReference>
<keyword evidence="3" id="KW-0862">Zinc</keyword>
<dbReference type="InterPro" id="IPR013083">
    <property type="entry name" value="Znf_RING/FYVE/PHD"/>
</dbReference>
<evidence type="ECO:0000313" key="8">
    <source>
        <dbReference type="EMBL" id="CCX13704.1"/>
    </source>
</evidence>
<proteinExistence type="predicted"/>
<dbReference type="SMART" id="SM00184">
    <property type="entry name" value="RING"/>
    <property type="match status" value="1"/>
</dbReference>
<evidence type="ECO:0000259" key="6">
    <source>
        <dbReference type="PROSITE" id="PS50089"/>
    </source>
</evidence>
<evidence type="ECO:0000256" key="2">
    <source>
        <dbReference type="ARBA" id="ARBA00022771"/>
    </source>
</evidence>
<dbReference type="PROSITE" id="PS00518">
    <property type="entry name" value="ZF_RING_1"/>
    <property type="match status" value="1"/>
</dbReference>
<dbReference type="AlphaFoldDB" id="U4LFE5"/>
<dbReference type="Proteomes" id="UP000018144">
    <property type="component" value="Unassembled WGS sequence"/>
</dbReference>
<feature type="region of interest" description="Disordered" evidence="5">
    <location>
        <begin position="117"/>
        <end position="137"/>
    </location>
</feature>
<evidence type="ECO:0000313" key="9">
    <source>
        <dbReference type="Proteomes" id="UP000018144"/>
    </source>
</evidence>
<keyword evidence="2 4" id="KW-0863">Zinc-finger</keyword>
<organism evidence="8 9">
    <name type="scientific">Pyronema omphalodes (strain CBS 100304)</name>
    <name type="common">Pyronema confluens</name>
    <dbReference type="NCBI Taxonomy" id="1076935"/>
    <lineage>
        <taxon>Eukaryota</taxon>
        <taxon>Fungi</taxon>
        <taxon>Dikarya</taxon>
        <taxon>Ascomycota</taxon>
        <taxon>Pezizomycotina</taxon>
        <taxon>Pezizomycetes</taxon>
        <taxon>Pezizales</taxon>
        <taxon>Pyronemataceae</taxon>
        <taxon>Pyronema</taxon>
    </lineage>
</organism>
<dbReference type="InterPro" id="IPR017907">
    <property type="entry name" value="Znf_RING_CS"/>
</dbReference>
<dbReference type="Pfam" id="PF15227">
    <property type="entry name" value="zf-C3HC4_4"/>
    <property type="match status" value="1"/>
</dbReference>
<reference evidence="8 9" key="1">
    <citation type="journal article" date="2013" name="PLoS Genet.">
        <title>The genome and development-dependent transcriptomes of Pyronema confluens: a window into fungal evolution.</title>
        <authorList>
            <person name="Traeger S."/>
            <person name="Altegoer F."/>
            <person name="Freitag M."/>
            <person name="Gabaldon T."/>
            <person name="Kempken F."/>
            <person name="Kumar A."/>
            <person name="Marcet-Houben M."/>
            <person name="Poggeler S."/>
            <person name="Stajich J.E."/>
            <person name="Nowrousian M."/>
        </authorList>
    </citation>
    <scope>NUCLEOTIDE SEQUENCE [LARGE SCALE GENOMIC DNA]</scope>
    <source>
        <strain evidence="9">CBS 100304</strain>
        <tissue evidence="8">Vegetative mycelium</tissue>
    </source>
</reference>
<feature type="domain" description="SPX" evidence="7">
    <location>
        <begin position="1"/>
        <end position="351"/>
    </location>
</feature>
<dbReference type="eggNOG" id="KOG4159">
    <property type="taxonomic scope" value="Eukaryota"/>
</dbReference>
<feature type="region of interest" description="Disordered" evidence="5">
    <location>
        <begin position="151"/>
        <end position="179"/>
    </location>
</feature>
<evidence type="ECO:0000259" key="7">
    <source>
        <dbReference type="PROSITE" id="PS51382"/>
    </source>
</evidence>
<dbReference type="PANTHER" id="PTHR23327">
    <property type="entry name" value="RING FINGER PROTEIN 127"/>
    <property type="match status" value="1"/>
</dbReference>